<sequence>MKNLNTQKGKQGEELACNYLLKNGYKIITRNYKTKFAEIDIIAYKAKIISFIEVKSRSSVDYGRGYEAVDNRKMNKIRTNANYYLCTSDVDYEGLSFDIIEVDLKIGAVNHIISAF</sequence>
<dbReference type="InterPro" id="IPR011335">
    <property type="entry name" value="Restrct_endonuc-II-like"/>
</dbReference>
<dbReference type="NCBIfam" id="NF009150">
    <property type="entry name" value="PRK12497.1-3"/>
    <property type="match status" value="1"/>
</dbReference>
<protein>
    <recommendedName>
        <fullName evidence="2">UPF0102 protein FL857_00515</fullName>
    </recommendedName>
</protein>
<proteinExistence type="inferred from homology"/>
<dbReference type="RefSeq" id="WP_144015325.1">
    <property type="nucleotide sequence ID" value="NZ_VJXW01000001.1"/>
</dbReference>
<dbReference type="SUPFAM" id="SSF52980">
    <property type="entry name" value="Restriction endonuclease-like"/>
    <property type="match status" value="1"/>
</dbReference>
<dbReference type="InterPro" id="IPR011856">
    <property type="entry name" value="tRNA_endonuc-like_dom_sf"/>
</dbReference>
<gene>
    <name evidence="3" type="ORF">FL857_00515</name>
</gene>
<organism evidence="3 4">
    <name type="scientific">Criibacterium bergeronii</name>
    <dbReference type="NCBI Taxonomy" id="1871336"/>
    <lineage>
        <taxon>Bacteria</taxon>
        <taxon>Bacillati</taxon>
        <taxon>Bacillota</taxon>
        <taxon>Clostridia</taxon>
        <taxon>Peptostreptococcales</taxon>
        <taxon>Filifactoraceae</taxon>
        <taxon>Criibacterium</taxon>
    </lineage>
</organism>
<dbReference type="EMBL" id="VJXW01000001">
    <property type="protein sequence ID" value="TRW28601.1"/>
    <property type="molecule type" value="Genomic_DNA"/>
</dbReference>
<dbReference type="AlphaFoldDB" id="A0A552VDP8"/>
<evidence type="ECO:0000256" key="1">
    <source>
        <dbReference type="ARBA" id="ARBA00006738"/>
    </source>
</evidence>
<dbReference type="NCBIfam" id="TIGR00252">
    <property type="entry name" value="YraN family protein"/>
    <property type="match status" value="1"/>
</dbReference>
<dbReference type="PANTHER" id="PTHR34039">
    <property type="entry name" value="UPF0102 PROTEIN YRAN"/>
    <property type="match status" value="1"/>
</dbReference>
<evidence type="ECO:0000313" key="3">
    <source>
        <dbReference type="EMBL" id="TRW28601.1"/>
    </source>
</evidence>
<evidence type="ECO:0000313" key="4">
    <source>
        <dbReference type="Proteomes" id="UP000319424"/>
    </source>
</evidence>
<comment type="caution">
    <text evidence="3">The sequence shown here is derived from an EMBL/GenBank/DDBJ whole genome shotgun (WGS) entry which is preliminary data.</text>
</comment>
<accession>A0A552VDP8</accession>
<dbReference type="Proteomes" id="UP000319424">
    <property type="component" value="Unassembled WGS sequence"/>
</dbReference>
<reference evidence="3 4" key="1">
    <citation type="submission" date="2019-07" db="EMBL/GenBank/DDBJ databases">
        <title>Criibacterium bergeronii gen. nov., sp. nov. isolated from human clinical samples.</title>
        <authorList>
            <person name="Maheux A.F."/>
            <person name="Boudreau D.K."/>
            <person name="Berube E."/>
            <person name="Brodeur S."/>
            <person name="Bernard K.A."/>
            <person name="Abed J.Y."/>
            <person name="Ducrey E."/>
            <person name="Guay E.F."/>
            <person name="Raymond F."/>
            <person name="Corbeil J."/>
            <person name="Domingo M.-C."/>
            <person name="Roy P.H."/>
            <person name="Boissinot M."/>
            <person name="Tocheva E.I."/>
            <person name="Omar R.F."/>
        </authorList>
    </citation>
    <scope>NUCLEOTIDE SEQUENCE [LARGE SCALE GENOMIC DNA]</scope>
    <source>
        <strain evidence="3 4">CCRI-24246</strain>
    </source>
</reference>
<dbReference type="GO" id="GO:0003676">
    <property type="term" value="F:nucleic acid binding"/>
    <property type="evidence" value="ECO:0007669"/>
    <property type="project" value="InterPro"/>
</dbReference>
<dbReference type="InterPro" id="IPR003509">
    <property type="entry name" value="UPF0102_YraN-like"/>
</dbReference>
<comment type="similarity">
    <text evidence="1 2">Belongs to the UPF0102 family.</text>
</comment>
<evidence type="ECO:0000256" key="2">
    <source>
        <dbReference type="HAMAP-Rule" id="MF_00048"/>
    </source>
</evidence>
<dbReference type="PANTHER" id="PTHR34039:SF1">
    <property type="entry name" value="UPF0102 PROTEIN YRAN"/>
    <property type="match status" value="1"/>
</dbReference>
<name>A0A552VDP8_9FIRM</name>
<dbReference type="HAMAP" id="MF_00048">
    <property type="entry name" value="UPF0102"/>
    <property type="match status" value="1"/>
</dbReference>
<dbReference type="Gene3D" id="3.40.1350.10">
    <property type="match status" value="1"/>
</dbReference>
<dbReference type="Pfam" id="PF02021">
    <property type="entry name" value="UPF0102"/>
    <property type="match status" value="1"/>
</dbReference>
<dbReference type="OrthoDB" id="9802516at2"/>
<dbReference type="CDD" id="cd20736">
    <property type="entry name" value="PoNe_Nuclease"/>
    <property type="match status" value="1"/>
</dbReference>